<evidence type="ECO:0000313" key="1">
    <source>
        <dbReference type="EMBL" id="KAI0510877.1"/>
    </source>
</evidence>
<organism evidence="1 2">
    <name type="scientific">Dendrobium nobile</name>
    <name type="common">Orchid</name>
    <dbReference type="NCBI Taxonomy" id="94219"/>
    <lineage>
        <taxon>Eukaryota</taxon>
        <taxon>Viridiplantae</taxon>
        <taxon>Streptophyta</taxon>
        <taxon>Embryophyta</taxon>
        <taxon>Tracheophyta</taxon>
        <taxon>Spermatophyta</taxon>
        <taxon>Magnoliopsida</taxon>
        <taxon>Liliopsida</taxon>
        <taxon>Asparagales</taxon>
        <taxon>Orchidaceae</taxon>
        <taxon>Epidendroideae</taxon>
        <taxon>Malaxideae</taxon>
        <taxon>Dendrobiinae</taxon>
        <taxon>Dendrobium</taxon>
    </lineage>
</organism>
<protein>
    <submittedName>
        <fullName evidence="1">Uncharacterized protein</fullName>
    </submittedName>
</protein>
<dbReference type="EMBL" id="JAGYWB010000009">
    <property type="protein sequence ID" value="KAI0510877.1"/>
    <property type="molecule type" value="Genomic_DNA"/>
</dbReference>
<dbReference type="AlphaFoldDB" id="A0A8T3BF48"/>
<gene>
    <name evidence="1" type="ORF">KFK09_011487</name>
</gene>
<dbReference type="Proteomes" id="UP000829196">
    <property type="component" value="Unassembled WGS sequence"/>
</dbReference>
<accession>A0A8T3BF48</accession>
<comment type="caution">
    <text evidence="1">The sequence shown here is derived from an EMBL/GenBank/DDBJ whole genome shotgun (WGS) entry which is preliminary data.</text>
</comment>
<keyword evidence="2" id="KW-1185">Reference proteome</keyword>
<reference evidence="1" key="1">
    <citation type="journal article" date="2022" name="Front. Genet.">
        <title>Chromosome-Scale Assembly of the Dendrobium nobile Genome Provides Insights Into the Molecular Mechanism of the Biosynthesis of the Medicinal Active Ingredient of Dendrobium.</title>
        <authorList>
            <person name="Xu Q."/>
            <person name="Niu S.-C."/>
            <person name="Li K.-L."/>
            <person name="Zheng P.-J."/>
            <person name="Zhang X.-J."/>
            <person name="Jia Y."/>
            <person name="Liu Y."/>
            <person name="Niu Y.-X."/>
            <person name="Yu L.-H."/>
            <person name="Chen D.-F."/>
            <person name="Zhang G.-Q."/>
        </authorList>
    </citation>
    <scope>NUCLEOTIDE SEQUENCE</scope>
    <source>
        <tissue evidence="1">Leaf</tissue>
    </source>
</reference>
<evidence type="ECO:0000313" key="2">
    <source>
        <dbReference type="Proteomes" id="UP000829196"/>
    </source>
</evidence>
<proteinExistence type="predicted"/>
<sequence length="71" mass="8441">MAKLVFINPSQFLELVCEETRHNQLKKKNLKICYKENYLKQTLTLHNLAQNNINTLYVKQPLRVLNVSMHE</sequence>
<name>A0A8T3BF48_DENNO</name>
<dbReference type="SMR" id="A0A8T3BF48"/>